<dbReference type="AlphaFoldDB" id="K6GFD9"/>
<dbReference type="Proteomes" id="UP000006272">
    <property type="component" value="Unassembled WGS sequence"/>
</dbReference>
<comment type="caution">
    <text evidence="1">The sequence shown here is derived from an EMBL/GenBank/DDBJ whole genome shotgun (WGS) entry which is preliminary data.</text>
</comment>
<accession>K6GFD9</accession>
<proteinExistence type="predicted"/>
<evidence type="ECO:0008006" key="3">
    <source>
        <dbReference type="Google" id="ProtNLM"/>
    </source>
</evidence>
<dbReference type="PATRIC" id="fig|1206767.3.peg.1460"/>
<dbReference type="EMBL" id="ALAO01000115">
    <property type="protein sequence ID" value="EKO39809.1"/>
    <property type="molecule type" value="Genomic_DNA"/>
</dbReference>
<gene>
    <name evidence="1" type="ORF">B193_1496</name>
</gene>
<name>K6GFD9_9BACT</name>
<evidence type="ECO:0000313" key="2">
    <source>
        <dbReference type="Proteomes" id="UP000006272"/>
    </source>
</evidence>
<protein>
    <recommendedName>
        <fullName evidence="3">Metal-dependent hydrolase</fullName>
    </recommendedName>
</protein>
<organism evidence="1 2">
    <name type="scientific">Solidesulfovibrio magneticus str. Maddingley MBC34</name>
    <dbReference type="NCBI Taxonomy" id="1206767"/>
    <lineage>
        <taxon>Bacteria</taxon>
        <taxon>Pseudomonadati</taxon>
        <taxon>Thermodesulfobacteriota</taxon>
        <taxon>Desulfovibrionia</taxon>
        <taxon>Desulfovibrionales</taxon>
        <taxon>Desulfovibrionaceae</taxon>
        <taxon>Solidesulfovibrio</taxon>
    </lineage>
</organism>
<evidence type="ECO:0000313" key="1">
    <source>
        <dbReference type="EMBL" id="EKO39809.1"/>
    </source>
</evidence>
<sequence>MKLAQHCLSAVPLALAGYAASGGRFSAAVMAGLSSVLIDGDHVLDYLLYRKRWGGTKDFFASCEEGRLPRLYLVLHSFEFVIFLWLLVGFGIAAPWGVGLTIGVTGHLLLDWVGNRHIVKQSFYWFSFRAMHRFDGNELYVTPPVALEDPAEDIAQA</sequence>
<reference evidence="1 2" key="1">
    <citation type="submission" date="2012-07" db="EMBL/GenBank/DDBJ databases">
        <title>Draft genome sequence of Desulfovibrio magneticus str. Maddingley MBC34 obtained from a metagenomic sequence of a methanogenic enrichment isolated from coal-seam formation water in Victoria, Australia.</title>
        <authorList>
            <person name="Greenfield P."/>
            <person name="Hendry P."/>
            <person name="Li D."/>
            <person name="Rosewarne C.P."/>
            <person name="Tran-Dinh N."/>
            <person name="Elbourne L.D.H."/>
            <person name="Paulsen I.T."/>
            <person name="Midgley D.J."/>
        </authorList>
    </citation>
    <scope>NUCLEOTIDE SEQUENCE [LARGE SCALE GENOMIC DNA]</scope>
    <source>
        <strain evidence="2">Maddingley MBC34</strain>
    </source>
</reference>